<organism evidence="1 2">
    <name type="scientific">candidate division WOR-3 bacterium</name>
    <dbReference type="NCBI Taxonomy" id="2052148"/>
    <lineage>
        <taxon>Bacteria</taxon>
        <taxon>Bacteria division WOR-3</taxon>
    </lineage>
</organism>
<reference evidence="1 2" key="1">
    <citation type="submission" date="2018-06" db="EMBL/GenBank/DDBJ databases">
        <title>Extensive metabolic versatility and redundancy in microbially diverse, dynamic hydrothermal sediments.</title>
        <authorList>
            <person name="Dombrowski N."/>
            <person name="Teske A."/>
            <person name="Baker B.J."/>
        </authorList>
    </citation>
    <scope>NUCLEOTIDE SEQUENCE [LARGE SCALE GENOMIC DNA]</scope>
    <source>
        <strain evidence="1">B36_G15</strain>
    </source>
</reference>
<dbReference type="EMBL" id="QNBE01000042">
    <property type="protein sequence ID" value="RKX70352.1"/>
    <property type="molecule type" value="Genomic_DNA"/>
</dbReference>
<sequence length="71" mass="8281">MLGEELNPPQSPFTKGGSPLSFLPWWETILSPISLPWWETILSPISLPWWETILPPISLPWWEGLREGERR</sequence>
<proteinExistence type="predicted"/>
<evidence type="ECO:0000313" key="1">
    <source>
        <dbReference type="EMBL" id="RKX70352.1"/>
    </source>
</evidence>
<dbReference type="Proteomes" id="UP000268469">
    <property type="component" value="Unassembled WGS sequence"/>
</dbReference>
<protein>
    <submittedName>
        <fullName evidence="1">Uncharacterized protein</fullName>
    </submittedName>
</protein>
<evidence type="ECO:0000313" key="2">
    <source>
        <dbReference type="Proteomes" id="UP000268469"/>
    </source>
</evidence>
<dbReference type="AlphaFoldDB" id="A0A660SII4"/>
<accession>A0A660SII4</accession>
<comment type="caution">
    <text evidence="1">The sequence shown here is derived from an EMBL/GenBank/DDBJ whole genome shotgun (WGS) entry which is preliminary data.</text>
</comment>
<name>A0A660SII4_UNCW3</name>
<gene>
    <name evidence="1" type="ORF">DRP53_05385</name>
</gene>